<name>A0AAN9TUH9_9HEMI</name>
<accession>A0AAN9TUH9</accession>
<keyword evidence="2" id="KW-1185">Reference proteome</keyword>
<reference evidence="1 2" key="1">
    <citation type="submission" date="2024-03" db="EMBL/GenBank/DDBJ databases">
        <title>Adaptation during the transition from Ophiocordyceps entomopathogen to insect associate is accompanied by gene loss and intensified selection.</title>
        <authorList>
            <person name="Ward C.M."/>
            <person name="Onetto C.A."/>
            <person name="Borneman A.R."/>
        </authorList>
    </citation>
    <scope>NUCLEOTIDE SEQUENCE [LARGE SCALE GENOMIC DNA]</scope>
    <source>
        <strain evidence="1">AWRI1</strain>
        <tissue evidence="1">Single Adult Female</tissue>
    </source>
</reference>
<proteinExistence type="predicted"/>
<protein>
    <submittedName>
        <fullName evidence="1">Uncharacterized protein</fullName>
    </submittedName>
</protein>
<comment type="caution">
    <text evidence="1">The sequence shown here is derived from an EMBL/GenBank/DDBJ whole genome shotgun (WGS) entry which is preliminary data.</text>
</comment>
<gene>
    <name evidence="1" type="ORF">V9T40_007387</name>
</gene>
<organism evidence="1 2">
    <name type="scientific">Parthenolecanium corni</name>
    <dbReference type="NCBI Taxonomy" id="536013"/>
    <lineage>
        <taxon>Eukaryota</taxon>
        <taxon>Metazoa</taxon>
        <taxon>Ecdysozoa</taxon>
        <taxon>Arthropoda</taxon>
        <taxon>Hexapoda</taxon>
        <taxon>Insecta</taxon>
        <taxon>Pterygota</taxon>
        <taxon>Neoptera</taxon>
        <taxon>Paraneoptera</taxon>
        <taxon>Hemiptera</taxon>
        <taxon>Sternorrhyncha</taxon>
        <taxon>Coccoidea</taxon>
        <taxon>Coccidae</taxon>
        <taxon>Parthenolecanium</taxon>
    </lineage>
</organism>
<dbReference type="Proteomes" id="UP001367676">
    <property type="component" value="Unassembled WGS sequence"/>
</dbReference>
<dbReference type="EMBL" id="JBBCAQ010000002">
    <property type="protein sequence ID" value="KAK7605529.1"/>
    <property type="molecule type" value="Genomic_DNA"/>
</dbReference>
<evidence type="ECO:0000313" key="1">
    <source>
        <dbReference type="EMBL" id="KAK7605529.1"/>
    </source>
</evidence>
<evidence type="ECO:0000313" key="2">
    <source>
        <dbReference type="Proteomes" id="UP001367676"/>
    </source>
</evidence>
<dbReference type="AlphaFoldDB" id="A0AAN9TUH9"/>
<sequence>MESKLHYASICLSAPCLWSAGISLSLRRLRGGGHWPVQVKVPGYLFEEPFRNSDITMVEEAAGYDVVAVAVALVQPSQCSAPDVVLDSDRNERTPVDIRRILAEPWRPQFGV</sequence>